<comment type="caution">
    <text evidence="8">The sequence shown here is derived from an EMBL/GenBank/DDBJ whole genome shotgun (WGS) entry which is preliminary data.</text>
</comment>
<dbReference type="InterPro" id="IPR011701">
    <property type="entry name" value="MFS"/>
</dbReference>
<feature type="transmembrane region" description="Helical" evidence="6">
    <location>
        <begin position="21"/>
        <end position="40"/>
    </location>
</feature>
<dbReference type="Gene3D" id="1.20.1720.10">
    <property type="entry name" value="Multidrug resistance protein D"/>
    <property type="match status" value="1"/>
</dbReference>
<feature type="domain" description="Major facilitator superfamily (MFS) profile" evidence="7">
    <location>
        <begin position="27"/>
        <end position="548"/>
    </location>
</feature>
<feature type="transmembrane region" description="Helical" evidence="6">
    <location>
        <begin position="214"/>
        <end position="239"/>
    </location>
</feature>
<dbReference type="RefSeq" id="WP_151112670.1">
    <property type="nucleotide sequence ID" value="NZ_WKJQ01000001.1"/>
</dbReference>
<dbReference type="InterPro" id="IPR020846">
    <property type="entry name" value="MFS_dom"/>
</dbReference>
<dbReference type="AlphaFoldDB" id="A0A6A8G8K2"/>
<dbReference type="CDD" id="cd17321">
    <property type="entry name" value="MFS_MMR_MDR_like"/>
    <property type="match status" value="1"/>
</dbReference>
<keyword evidence="4 6" id="KW-1133">Transmembrane helix</keyword>
<name>A0A6A8G8K2_9EURY</name>
<feature type="transmembrane region" description="Helical" evidence="6">
    <location>
        <begin position="60"/>
        <end position="81"/>
    </location>
</feature>
<reference evidence="8 9" key="1">
    <citation type="submission" date="2019-11" db="EMBL/GenBank/DDBJ databases">
        <title>Whole genome sequence of Haloferax sp. MBLA0078.</title>
        <authorList>
            <person name="Seo M.-J."/>
            <person name="Cho E.-S."/>
        </authorList>
    </citation>
    <scope>NUCLEOTIDE SEQUENCE [LARGE SCALE GENOMIC DNA]</scope>
    <source>
        <strain evidence="8 9">MBLA0078</strain>
    </source>
</reference>
<evidence type="ECO:0000256" key="5">
    <source>
        <dbReference type="ARBA" id="ARBA00023136"/>
    </source>
</evidence>
<comment type="subcellular location">
    <subcellularLocation>
        <location evidence="1">Membrane</location>
        <topology evidence="1">Multi-pass membrane protein</topology>
    </subcellularLocation>
</comment>
<keyword evidence="5 6" id="KW-0472">Membrane</keyword>
<dbReference type="PANTHER" id="PTHR42718">
    <property type="entry name" value="MAJOR FACILITATOR SUPERFAMILY MULTIDRUG TRANSPORTER MFSC"/>
    <property type="match status" value="1"/>
</dbReference>
<evidence type="ECO:0000256" key="1">
    <source>
        <dbReference type="ARBA" id="ARBA00004141"/>
    </source>
</evidence>
<accession>A0A6A8G8K2</accession>
<feature type="transmembrane region" description="Helical" evidence="6">
    <location>
        <begin position="154"/>
        <end position="178"/>
    </location>
</feature>
<dbReference type="PROSITE" id="PS50850">
    <property type="entry name" value="MFS"/>
    <property type="match status" value="1"/>
</dbReference>
<dbReference type="Pfam" id="PF07690">
    <property type="entry name" value="MFS_1"/>
    <property type="match status" value="1"/>
</dbReference>
<dbReference type="OrthoDB" id="117970at2157"/>
<evidence type="ECO:0000313" key="9">
    <source>
        <dbReference type="Proteomes" id="UP000443423"/>
    </source>
</evidence>
<feature type="transmembrane region" description="Helical" evidence="6">
    <location>
        <begin position="259"/>
        <end position="279"/>
    </location>
</feature>
<organism evidence="8 9">
    <name type="scientific">Haloferax marinum</name>
    <dbReference type="NCBI Taxonomy" id="2666143"/>
    <lineage>
        <taxon>Archaea</taxon>
        <taxon>Methanobacteriati</taxon>
        <taxon>Methanobacteriota</taxon>
        <taxon>Stenosarchaea group</taxon>
        <taxon>Halobacteria</taxon>
        <taxon>Halobacteriales</taxon>
        <taxon>Haloferacaceae</taxon>
        <taxon>Haloferax</taxon>
    </lineage>
</organism>
<feature type="transmembrane region" description="Helical" evidence="6">
    <location>
        <begin position="300"/>
        <end position="325"/>
    </location>
</feature>
<protein>
    <submittedName>
        <fullName evidence="8">MFS transporter</fullName>
    </submittedName>
</protein>
<dbReference type="Proteomes" id="UP000443423">
    <property type="component" value="Unassembled WGS sequence"/>
</dbReference>
<keyword evidence="2" id="KW-0813">Transport</keyword>
<dbReference type="PANTHER" id="PTHR42718:SF9">
    <property type="entry name" value="MAJOR FACILITATOR SUPERFAMILY MULTIDRUG TRANSPORTER MFSC"/>
    <property type="match status" value="1"/>
</dbReference>
<sequence length="568" mass="60430">MQPQTPVDSDGPAETREQNSGFRYWAPLVTVSVAMFIGTIDSSMMNVAVPAIVSDLQTDVTSVQAAITFYGLVMASLMLPAGRVATMYGIKRIYALSLVFYGIGTLLAAISWNMGVLFLGWSVIEGIAAAVLLPIGFTLIAINYEGKHRAMGLGLLAGVSAAAAALGPIFGGILTTFFTWRYGFAGEFILTLVALALVPFVADYRDSDVTLDWVGALLSIVGIGAVVLGFILGGKFGWVRATRPFEVGGTQVNPVGLSPTVWLLLLGLVFIVAFVHWQIRRERRGKTPLLPIRVVQNAGFVSGAATWVFRSVALAGFLFVVPLFLQSAAGFSAFESGLALLPFSIAGFVFALGTTGWRKRVQPKYLIQIGAIAMVVGVLLFYRQTSTTMTITSMILPMAVIGVGLGLIMGQIVELTLSSVDETDVSEASSTLNATGMLGYAVGTAIFGSALLSSFYGSVVDGVLRTEGITATAQERQEIVIRLQDAREIVTEAEREAAYAALPPETQQVLFELVQDAMVASMELTLLLVAGVTAVMLAVATFLPSHREEEVSVTDVVDPSDPVIRADD</sequence>
<evidence type="ECO:0000256" key="3">
    <source>
        <dbReference type="ARBA" id="ARBA00022692"/>
    </source>
</evidence>
<evidence type="ECO:0000313" key="8">
    <source>
        <dbReference type="EMBL" id="MRW97404.1"/>
    </source>
</evidence>
<dbReference type="GO" id="GO:0022857">
    <property type="term" value="F:transmembrane transporter activity"/>
    <property type="evidence" value="ECO:0007669"/>
    <property type="project" value="InterPro"/>
</dbReference>
<feature type="transmembrane region" description="Helical" evidence="6">
    <location>
        <begin position="394"/>
        <end position="417"/>
    </location>
</feature>
<dbReference type="PRINTS" id="PR01036">
    <property type="entry name" value="TCRTETB"/>
</dbReference>
<feature type="transmembrane region" description="Helical" evidence="6">
    <location>
        <begin position="118"/>
        <end position="142"/>
    </location>
</feature>
<evidence type="ECO:0000256" key="2">
    <source>
        <dbReference type="ARBA" id="ARBA00022448"/>
    </source>
</evidence>
<gene>
    <name evidence="8" type="ORF">GJR99_12575</name>
</gene>
<dbReference type="EMBL" id="WKJQ01000001">
    <property type="protein sequence ID" value="MRW97404.1"/>
    <property type="molecule type" value="Genomic_DNA"/>
</dbReference>
<dbReference type="SUPFAM" id="SSF103473">
    <property type="entry name" value="MFS general substrate transporter"/>
    <property type="match status" value="1"/>
</dbReference>
<proteinExistence type="predicted"/>
<feature type="transmembrane region" description="Helical" evidence="6">
    <location>
        <begin position="365"/>
        <end position="382"/>
    </location>
</feature>
<feature type="transmembrane region" description="Helical" evidence="6">
    <location>
        <begin position="93"/>
        <end position="112"/>
    </location>
</feature>
<dbReference type="InterPro" id="IPR036259">
    <property type="entry name" value="MFS_trans_sf"/>
</dbReference>
<dbReference type="Gene3D" id="1.20.1250.20">
    <property type="entry name" value="MFS general substrate transporter like domains"/>
    <property type="match status" value="1"/>
</dbReference>
<feature type="transmembrane region" description="Helical" evidence="6">
    <location>
        <begin position="524"/>
        <end position="543"/>
    </location>
</feature>
<evidence type="ECO:0000256" key="6">
    <source>
        <dbReference type="SAM" id="Phobius"/>
    </source>
</evidence>
<evidence type="ECO:0000259" key="7">
    <source>
        <dbReference type="PROSITE" id="PS50850"/>
    </source>
</evidence>
<feature type="transmembrane region" description="Helical" evidence="6">
    <location>
        <begin position="184"/>
        <end position="202"/>
    </location>
</feature>
<keyword evidence="3 6" id="KW-0812">Transmembrane</keyword>
<dbReference type="GO" id="GO:0016020">
    <property type="term" value="C:membrane"/>
    <property type="evidence" value="ECO:0007669"/>
    <property type="project" value="UniProtKB-SubCell"/>
</dbReference>
<feature type="transmembrane region" description="Helical" evidence="6">
    <location>
        <begin position="331"/>
        <end position="353"/>
    </location>
</feature>
<feature type="transmembrane region" description="Helical" evidence="6">
    <location>
        <begin position="438"/>
        <end position="456"/>
    </location>
</feature>
<evidence type="ECO:0000256" key="4">
    <source>
        <dbReference type="ARBA" id="ARBA00022989"/>
    </source>
</evidence>
<keyword evidence="9" id="KW-1185">Reference proteome</keyword>